<protein>
    <submittedName>
        <fullName evidence="2">Uncharacterized protein</fullName>
    </submittedName>
</protein>
<accession>A0A1J5PF83</accession>
<evidence type="ECO:0000313" key="2">
    <source>
        <dbReference type="EMBL" id="OIQ69874.1"/>
    </source>
</evidence>
<gene>
    <name evidence="2" type="ORF">GALL_485210</name>
</gene>
<evidence type="ECO:0000256" key="1">
    <source>
        <dbReference type="SAM" id="MobiDB-lite"/>
    </source>
</evidence>
<name>A0A1J5PF83_9ZZZZ</name>
<comment type="caution">
    <text evidence="2">The sequence shown here is derived from an EMBL/GenBank/DDBJ whole genome shotgun (WGS) entry which is preliminary data.</text>
</comment>
<sequence>MMPPGRRDFQRAFGAFLPFDLDHVAAELVGRNLARHGGGEHRLTGIMAHHLGERPCRQHLRRTNPRGLGPAGARAQQRAILGGGGHR</sequence>
<dbReference type="AlphaFoldDB" id="A0A1J5PF83"/>
<feature type="region of interest" description="Disordered" evidence="1">
    <location>
        <begin position="64"/>
        <end position="87"/>
    </location>
</feature>
<dbReference type="EMBL" id="MLJW01004488">
    <property type="protein sequence ID" value="OIQ69874.1"/>
    <property type="molecule type" value="Genomic_DNA"/>
</dbReference>
<proteinExistence type="predicted"/>
<organism evidence="2">
    <name type="scientific">mine drainage metagenome</name>
    <dbReference type="NCBI Taxonomy" id="410659"/>
    <lineage>
        <taxon>unclassified sequences</taxon>
        <taxon>metagenomes</taxon>
        <taxon>ecological metagenomes</taxon>
    </lineage>
</organism>
<reference evidence="2" key="1">
    <citation type="submission" date="2016-10" db="EMBL/GenBank/DDBJ databases">
        <title>Sequence of Gallionella enrichment culture.</title>
        <authorList>
            <person name="Poehlein A."/>
            <person name="Muehling M."/>
            <person name="Daniel R."/>
        </authorList>
    </citation>
    <scope>NUCLEOTIDE SEQUENCE</scope>
</reference>